<dbReference type="Pfam" id="PF25876">
    <property type="entry name" value="HH_MFP_RND"/>
    <property type="match status" value="1"/>
</dbReference>
<dbReference type="Gene3D" id="2.40.30.170">
    <property type="match status" value="1"/>
</dbReference>
<evidence type="ECO:0000256" key="1">
    <source>
        <dbReference type="ARBA" id="ARBA00004196"/>
    </source>
</evidence>
<dbReference type="PANTHER" id="PTHR30158">
    <property type="entry name" value="ACRA/E-RELATED COMPONENT OF DRUG EFFLUX TRANSPORTER"/>
    <property type="match status" value="1"/>
</dbReference>
<feature type="domain" description="Multidrug resistance protein MdtA-like barrel-sandwich hybrid" evidence="5">
    <location>
        <begin position="69"/>
        <end position="202"/>
    </location>
</feature>
<dbReference type="Proteomes" id="UP001595796">
    <property type="component" value="Unassembled WGS sequence"/>
</dbReference>
<evidence type="ECO:0000259" key="6">
    <source>
        <dbReference type="Pfam" id="PF25944"/>
    </source>
</evidence>
<evidence type="ECO:0000313" key="9">
    <source>
        <dbReference type="Proteomes" id="UP001595796"/>
    </source>
</evidence>
<dbReference type="InterPro" id="IPR058624">
    <property type="entry name" value="MdtA-like_HH"/>
</dbReference>
<dbReference type="Gene3D" id="2.40.50.100">
    <property type="match status" value="1"/>
</dbReference>
<comment type="similarity">
    <text evidence="2">Belongs to the membrane fusion protein (MFP) (TC 8.A.1) family.</text>
</comment>
<dbReference type="Pfam" id="PF25944">
    <property type="entry name" value="Beta-barrel_RND"/>
    <property type="match status" value="1"/>
</dbReference>
<sequence length="392" mass="42383">MARMRSIAAGGILIAAVSGGSIFGWYSSQTSASATIAAAPPPSVVVSVPLKREITDWNEFAGRFEPSASVDIRARVTGYLRSIDFQDGQIVEAGQLLFVVDQRPYQTALAQARAQRSSAQAAVELASLELRRSEQLVGSNAVSQASLDQRRQQKKDADASLELAEAAVARAQLDLDYTEIRAPIAGRVSNRRVDPGTLITDSVLLTTIVALDPIYFVFDVSERDLLSYQRGLKKGEIAPLRDKSMPVEARMQGDEDWPYRGSIDFVDNRLEAGSGTIRARATLPNPDLFITPGQFGRLRMPLTRPYEALLIPETATLRDQADRVVLTVDADNKLKATKVELGSSQGRGLRVVRGGIGPQDRIVINGLMRARAGQAVSPQAGEIEPSSTALAN</sequence>
<dbReference type="Gene3D" id="2.40.420.20">
    <property type="match status" value="1"/>
</dbReference>
<evidence type="ECO:0000256" key="3">
    <source>
        <dbReference type="SAM" id="Coils"/>
    </source>
</evidence>
<dbReference type="InterPro" id="IPR058625">
    <property type="entry name" value="MdtA-like_BSH"/>
</dbReference>
<evidence type="ECO:0000256" key="2">
    <source>
        <dbReference type="ARBA" id="ARBA00009477"/>
    </source>
</evidence>
<feature type="domain" description="Multidrug resistance protein MdtA-like C-terminal permuted SH3" evidence="7">
    <location>
        <begin position="308"/>
        <end position="368"/>
    </location>
</feature>
<name>A0ABV9Z2C9_9HYPH</name>
<dbReference type="InterPro" id="IPR058627">
    <property type="entry name" value="MdtA-like_C"/>
</dbReference>
<dbReference type="Gene3D" id="1.10.287.470">
    <property type="entry name" value="Helix hairpin bin"/>
    <property type="match status" value="1"/>
</dbReference>
<organism evidence="8 9">
    <name type="scientific">Flaviflagellibacter deserti</name>
    <dbReference type="NCBI Taxonomy" id="2267266"/>
    <lineage>
        <taxon>Bacteria</taxon>
        <taxon>Pseudomonadati</taxon>
        <taxon>Pseudomonadota</taxon>
        <taxon>Alphaproteobacteria</taxon>
        <taxon>Hyphomicrobiales</taxon>
        <taxon>Flaviflagellibacter</taxon>
    </lineage>
</organism>
<dbReference type="SUPFAM" id="SSF111369">
    <property type="entry name" value="HlyD-like secretion proteins"/>
    <property type="match status" value="1"/>
</dbReference>
<dbReference type="Pfam" id="PF25917">
    <property type="entry name" value="BSH_RND"/>
    <property type="match status" value="1"/>
</dbReference>
<gene>
    <name evidence="8" type="ORF">ACFPFW_07890</name>
</gene>
<dbReference type="NCBIfam" id="TIGR01730">
    <property type="entry name" value="RND_mfp"/>
    <property type="match status" value="1"/>
</dbReference>
<proteinExistence type="inferred from homology"/>
<accession>A0ABV9Z2C9</accession>
<dbReference type="InterPro" id="IPR006143">
    <property type="entry name" value="RND_pump_MFP"/>
</dbReference>
<keyword evidence="3" id="KW-0175">Coiled coil</keyword>
<dbReference type="Pfam" id="PF25967">
    <property type="entry name" value="RND-MFP_C"/>
    <property type="match status" value="1"/>
</dbReference>
<evidence type="ECO:0000313" key="8">
    <source>
        <dbReference type="EMBL" id="MFC5067938.1"/>
    </source>
</evidence>
<dbReference type="PANTHER" id="PTHR30158:SF24">
    <property type="entry name" value="HLYD FAMILY SECRETION PROTEIN"/>
    <property type="match status" value="1"/>
</dbReference>
<comment type="caution">
    <text evidence="8">The sequence shown here is derived from an EMBL/GenBank/DDBJ whole genome shotgun (WGS) entry which is preliminary data.</text>
</comment>
<evidence type="ECO:0000259" key="7">
    <source>
        <dbReference type="Pfam" id="PF25967"/>
    </source>
</evidence>
<keyword evidence="9" id="KW-1185">Reference proteome</keyword>
<reference evidence="9" key="1">
    <citation type="journal article" date="2019" name="Int. J. Syst. Evol. Microbiol.">
        <title>The Global Catalogue of Microorganisms (GCM) 10K type strain sequencing project: providing services to taxonomists for standard genome sequencing and annotation.</title>
        <authorList>
            <consortium name="The Broad Institute Genomics Platform"/>
            <consortium name="The Broad Institute Genome Sequencing Center for Infectious Disease"/>
            <person name="Wu L."/>
            <person name="Ma J."/>
        </authorList>
    </citation>
    <scope>NUCLEOTIDE SEQUENCE [LARGE SCALE GENOMIC DNA]</scope>
    <source>
        <strain evidence="9">CGMCC 1.16444</strain>
    </source>
</reference>
<comment type="subcellular location">
    <subcellularLocation>
        <location evidence="1">Cell envelope</location>
    </subcellularLocation>
</comment>
<dbReference type="EMBL" id="JBHSJF010000006">
    <property type="protein sequence ID" value="MFC5067938.1"/>
    <property type="molecule type" value="Genomic_DNA"/>
</dbReference>
<protein>
    <submittedName>
        <fullName evidence="8">Efflux RND transporter periplasmic adaptor subunit</fullName>
    </submittedName>
</protein>
<dbReference type="RefSeq" id="WP_162799625.1">
    <property type="nucleotide sequence ID" value="NZ_JBHSJF010000006.1"/>
</dbReference>
<evidence type="ECO:0000259" key="5">
    <source>
        <dbReference type="Pfam" id="PF25917"/>
    </source>
</evidence>
<feature type="coiled-coil region" evidence="3">
    <location>
        <begin position="109"/>
        <end position="174"/>
    </location>
</feature>
<feature type="domain" description="Multidrug resistance protein MdtA-like alpha-helical hairpin" evidence="4">
    <location>
        <begin position="109"/>
        <end position="178"/>
    </location>
</feature>
<feature type="domain" description="Multidrug resistance protein MdtA-like beta-barrel" evidence="6">
    <location>
        <begin position="213"/>
        <end position="302"/>
    </location>
</feature>
<dbReference type="InterPro" id="IPR058626">
    <property type="entry name" value="MdtA-like_b-barrel"/>
</dbReference>
<evidence type="ECO:0000259" key="4">
    <source>
        <dbReference type="Pfam" id="PF25876"/>
    </source>
</evidence>